<reference evidence="3 4" key="1">
    <citation type="submission" date="2017-06" db="EMBL/GenBank/DDBJ databases">
        <title>A platform for efficient transgenesis in Macrostomum lignano, a flatworm model organism for stem cell research.</title>
        <authorList>
            <person name="Berezikov E."/>
        </authorList>
    </citation>
    <scope>NUCLEOTIDE SEQUENCE [LARGE SCALE GENOMIC DNA]</scope>
    <source>
        <strain evidence="3">DV1</strain>
        <tissue evidence="3">Whole organism</tissue>
    </source>
</reference>
<organism evidence="3 4">
    <name type="scientific">Macrostomum lignano</name>
    <dbReference type="NCBI Taxonomy" id="282301"/>
    <lineage>
        <taxon>Eukaryota</taxon>
        <taxon>Metazoa</taxon>
        <taxon>Spiralia</taxon>
        <taxon>Lophotrochozoa</taxon>
        <taxon>Platyhelminthes</taxon>
        <taxon>Rhabditophora</taxon>
        <taxon>Macrostomorpha</taxon>
        <taxon>Macrostomida</taxon>
        <taxon>Macrostomidae</taxon>
        <taxon>Macrostomum</taxon>
    </lineage>
</organism>
<evidence type="ECO:0000256" key="2">
    <source>
        <dbReference type="SAM" id="MobiDB-lite"/>
    </source>
</evidence>
<evidence type="ECO:0008006" key="5">
    <source>
        <dbReference type="Google" id="ProtNLM"/>
    </source>
</evidence>
<dbReference type="Proteomes" id="UP000215902">
    <property type="component" value="Unassembled WGS sequence"/>
</dbReference>
<dbReference type="PANTHER" id="PTHR22761:SF96">
    <property type="entry name" value="BCDNA.GH08385"/>
    <property type="match status" value="1"/>
</dbReference>
<dbReference type="PANTHER" id="PTHR22761">
    <property type="entry name" value="CHARGED MULTIVESICULAR BODY PROTEIN"/>
    <property type="match status" value="1"/>
</dbReference>
<name>A0A267H5Q9_9PLAT</name>
<dbReference type="Pfam" id="PF03357">
    <property type="entry name" value="Snf7"/>
    <property type="match status" value="1"/>
</dbReference>
<feature type="compositionally biased region" description="Basic and acidic residues" evidence="2">
    <location>
        <begin position="205"/>
        <end position="215"/>
    </location>
</feature>
<dbReference type="GO" id="GO:0006900">
    <property type="term" value="P:vesicle budding from membrane"/>
    <property type="evidence" value="ECO:0007669"/>
    <property type="project" value="TreeGrafter"/>
</dbReference>
<feature type="region of interest" description="Disordered" evidence="2">
    <location>
        <begin position="202"/>
        <end position="225"/>
    </location>
</feature>
<protein>
    <recommendedName>
        <fullName evidence="5">Charged multivesicular body protein 7</fullName>
    </recommendedName>
</protein>
<keyword evidence="4" id="KW-1185">Reference proteome</keyword>
<feature type="non-terminal residue" evidence="3">
    <location>
        <position position="1"/>
    </location>
</feature>
<evidence type="ECO:0000256" key="1">
    <source>
        <dbReference type="ARBA" id="ARBA00006190"/>
    </source>
</evidence>
<sequence length="519" mass="58225">PLINPIAYNSMPPKPPAPELNYDSLPPEWSDDEAVYPLFQAFKRPRAVDPDSFDRKMKFWSRLLLAFCRRNRIAALSADDLRRLFRRKFPSVGRDYEPECLGAVLHQMLLDQRGRDFKSTDENDWLLDPADETQKQQGLAGKVTGAAYDWLLRRPIAYAWGTFVSGSTAAEMPASLPDRHELVHAGVLRSLIGEVLSGLQQAQAADHDSAGHETDPASPPHRFAPSLNVCRKRDFDRYLESLCPHQPTRRLLVQRLMSDRLLHSRTVQVGRAGSEELLVWARSADCPLTDESAISADVATANSILHLVHTIKTLESEEQQLKLRISAGRDECKRLLRDGRKDKALVVMRRTKATETLLDERKQQLMNLDRMLIQVQMANSNKQVLDAFKVTRDWFKTSQAAEADSHEAAHEALGEIRDVLDEQRELADALAYSPGAEGLDDSELESELDKLLLEEAEQPDSAAGNSTKRKKPAAADAELDAKFSELDVDSLQLPDVSDLPLPHSPNVSLDELKKRLQAL</sequence>
<proteinExistence type="inferred from homology"/>
<feature type="region of interest" description="Disordered" evidence="2">
    <location>
        <begin position="1"/>
        <end position="21"/>
    </location>
</feature>
<gene>
    <name evidence="3" type="ORF">BOX15_Mlig016382g2</name>
</gene>
<dbReference type="OrthoDB" id="10250120at2759"/>
<evidence type="ECO:0000313" key="4">
    <source>
        <dbReference type="Proteomes" id="UP000215902"/>
    </source>
</evidence>
<feature type="region of interest" description="Disordered" evidence="2">
    <location>
        <begin position="456"/>
        <end position="476"/>
    </location>
</feature>
<comment type="caution">
    <text evidence="3">The sequence shown here is derived from an EMBL/GenBank/DDBJ whole genome shotgun (WGS) entry which is preliminary data.</text>
</comment>
<dbReference type="Pfam" id="PF25880">
    <property type="entry name" value="WHD_CHMP7_1st"/>
    <property type="match status" value="1"/>
</dbReference>
<dbReference type="EMBL" id="NIVC01000035">
    <property type="protein sequence ID" value="PAA93014.1"/>
    <property type="molecule type" value="Genomic_DNA"/>
</dbReference>
<dbReference type="STRING" id="282301.A0A267H5Q9"/>
<dbReference type="GO" id="GO:0032511">
    <property type="term" value="P:late endosome to vacuole transport via multivesicular body sorting pathway"/>
    <property type="evidence" value="ECO:0007669"/>
    <property type="project" value="TreeGrafter"/>
</dbReference>
<dbReference type="InterPro" id="IPR005024">
    <property type="entry name" value="Snf7_fam"/>
</dbReference>
<accession>A0A267H5Q9</accession>
<dbReference type="GO" id="GO:0000815">
    <property type="term" value="C:ESCRT III complex"/>
    <property type="evidence" value="ECO:0007669"/>
    <property type="project" value="TreeGrafter"/>
</dbReference>
<comment type="similarity">
    <text evidence="1">Belongs to the SNF7 family.</text>
</comment>
<dbReference type="GO" id="GO:0005771">
    <property type="term" value="C:multivesicular body"/>
    <property type="evidence" value="ECO:0007669"/>
    <property type="project" value="TreeGrafter"/>
</dbReference>
<dbReference type="AlphaFoldDB" id="A0A267H5Q9"/>
<evidence type="ECO:0000313" key="3">
    <source>
        <dbReference type="EMBL" id="PAA93014.1"/>
    </source>
</evidence>
<dbReference type="GO" id="GO:0009898">
    <property type="term" value="C:cytoplasmic side of plasma membrane"/>
    <property type="evidence" value="ECO:0007669"/>
    <property type="project" value="TreeGrafter"/>
</dbReference>